<accession>A0ABW5PQQ1</accession>
<dbReference type="RefSeq" id="WP_141188997.1">
    <property type="nucleotide sequence ID" value="NZ_JBHUMR010000008.1"/>
</dbReference>
<protein>
    <submittedName>
        <fullName evidence="2">Sporulation YhaL family protein</fullName>
    </submittedName>
</protein>
<feature type="transmembrane region" description="Helical" evidence="1">
    <location>
        <begin position="38"/>
        <end position="57"/>
    </location>
</feature>
<sequence>MKRTKRSLFLIGVILTLFVLQQFHLLGPVIVQIENLPWWGIMVVLGILFSGYQAFTLSRKDKANDDKWVEEQGNVYIKRMEMEKAKRQAKETTDAIH</sequence>
<organism evidence="2 3">
    <name type="scientific">Terrilactibacillus laevilacticus</name>
    <dbReference type="NCBI Taxonomy" id="1380157"/>
    <lineage>
        <taxon>Bacteria</taxon>
        <taxon>Bacillati</taxon>
        <taxon>Bacillota</taxon>
        <taxon>Bacilli</taxon>
        <taxon>Bacillales</taxon>
        <taxon>Bacillaceae</taxon>
        <taxon>Terrilactibacillus</taxon>
    </lineage>
</organism>
<reference evidence="3" key="1">
    <citation type="journal article" date="2019" name="Int. J. Syst. Evol. Microbiol.">
        <title>The Global Catalogue of Microorganisms (GCM) 10K type strain sequencing project: providing services to taxonomists for standard genome sequencing and annotation.</title>
        <authorList>
            <consortium name="The Broad Institute Genomics Platform"/>
            <consortium name="The Broad Institute Genome Sequencing Center for Infectious Disease"/>
            <person name="Wu L."/>
            <person name="Ma J."/>
        </authorList>
    </citation>
    <scope>NUCLEOTIDE SEQUENCE [LARGE SCALE GENOMIC DNA]</scope>
    <source>
        <strain evidence="3">TISTR 2241</strain>
    </source>
</reference>
<gene>
    <name evidence="2" type="ORF">ACFSTF_07690</name>
</gene>
<comment type="caution">
    <text evidence="2">The sequence shown here is derived from an EMBL/GenBank/DDBJ whole genome shotgun (WGS) entry which is preliminary data.</text>
</comment>
<keyword evidence="1" id="KW-0812">Transmembrane</keyword>
<name>A0ABW5PQQ1_9BACI</name>
<keyword evidence="1" id="KW-1133">Transmembrane helix</keyword>
<dbReference type="EMBL" id="JBHUMR010000008">
    <property type="protein sequence ID" value="MFD2617191.1"/>
    <property type="molecule type" value="Genomic_DNA"/>
</dbReference>
<proteinExistence type="predicted"/>
<keyword evidence="3" id="KW-1185">Reference proteome</keyword>
<evidence type="ECO:0000256" key="1">
    <source>
        <dbReference type="SAM" id="Phobius"/>
    </source>
</evidence>
<dbReference type="Proteomes" id="UP001597458">
    <property type="component" value="Unassembled WGS sequence"/>
</dbReference>
<keyword evidence="1" id="KW-0472">Membrane</keyword>
<evidence type="ECO:0000313" key="2">
    <source>
        <dbReference type="EMBL" id="MFD2617191.1"/>
    </source>
</evidence>
<dbReference type="InterPro" id="IPR025428">
    <property type="entry name" value="Spore_YhaL"/>
</dbReference>
<evidence type="ECO:0000313" key="3">
    <source>
        <dbReference type="Proteomes" id="UP001597458"/>
    </source>
</evidence>
<dbReference type="Pfam" id="PF14147">
    <property type="entry name" value="Spore_YhaL"/>
    <property type="match status" value="1"/>
</dbReference>